<protein>
    <submittedName>
        <fullName evidence="2">Uncharacterized protein</fullName>
    </submittedName>
</protein>
<reference evidence="2 3" key="1">
    <citation type="submission" date="2007-08" db="EMBL/GenBank/DDBJ databases">
        <title>Draft genome sequence of Clostridium leptum (DSM 753).</title>
        <authorList>
            <person name="Sudarsanam P."/>
            <person name="Ley R."/>
            <person name="Guruge J."/>
            <person name="Turnbaugh P.J."/>
            <person name="Mahowald M."/>
            <person name="Liep D."/>
            <person name="Gordon J."/>
        </authorList>
    </citation>
    <scope>NUCLEOTIDE SEQUENCE [LARGE SCALE GENOMIC DNA]</scope>
    <source>
        <strain evidence="2 3">DSM 753</strain>
    </source>
</reference>
<proteinExistence type="predicted"/>
<evidence type="ECO:0000313" key="3">
    <source>
        <dbReference type="Proteomes" id="UP000003490"/>
    </source>
</evidence>
<dbReference type="EMBL" id="ABCB02000018">
    <property type="protein sequence ID" value="EDO61258.1"/>
    <property type="molecule type" value="Genomic_DNA"/>
</dbReference>
<evidence type="ECO:0000256" key="1">
    <source>
        <dbReference type="SAM" id="MobiDB-lite"/>
    </source>
</evidence>
<feature type="region of interest" description="Disordered" evidence="1">
    <location>
        <begin position="1"/>
        <end position="48"/>
    </location>
</feature>
<organism evidence="2 3">
    <name type="scientific">[Clostridium] leptum DSM 753</name>
    <dbReference type="NCBI Taxonomy" id="428125"/>
    <lineage>
        <taxon>Bacteria</taxon>
        <taxon>Bacillati</taxon>
        <taxon>Bacillota</taxon>
        <taxon>Clostridia</taxon>
        <taxon>Eubacteriales</taxon>
        <taxon>Oscillospiraceae</taxon>
        <taxon>Oscillospiraceae incertae sedis</taxon>
    </lineage>
</organism>
<dbReference type="Proteomes" id="UP000003490">
    <property type="component" value="Unassembled WGS sequence"/>
</dbReference>
<reference evidence="2 3" key="2">
    <citation type="submission" date="2007-08" db="EMBL/GenBank/DDBJ databases">
        <authorList>
            <person name="Fulton L."/>
            <person name="Clifton S."/>
            <person name="Fulton B."/>
            <person name="Xu J."/>
            <person name="Minx P."/>
            <person name="Pepin K.H."/>
            <person name="Johnson M."/>
            <person name="Thiruvilangam P."/>
            <person name="Bhonagiri V."/>
            <person name="Nash W.E."/>
            <person name="Wang C."/>
            <person name="Mardis E.R."/>
            <person name="Wilson R.K."/>
        </authorList>
    </citation>
    <scope>NUCLEOTIDE SEQUENCE [LARGE SCALE GENOMIC DNA]</scope>
    <source>
        <strain evidence="2 3">DSM 753</strain>
    </source>
</reference>
<dbReference type="AlphaFoldDB" id="A7VSW2"/>
<sequence length="48" mass="5507">MPATPGTIYLNRHSRKRNARTAAKFAVREATPDEAEEYQKQLSENMDL</sequence>
<comment type="caution">
    <text evidence="2">The sequence shown here is derived from an EMBL/GenBank/DDBJ whole genome shotgun (WGS) entry which is preliminary data.</text>
</comment>
<gene>
    <name evidence="2" type="ORF">CLOLEP_01653</name>
</gene>
<dbReference type="HOGENOM" id="CLU_3151293_0_0_9"/>
<accession>A7VSW2</accession>
<name>A7VSW2_9FIRM</name>
<evidence type="ECO:0000313" key="2">
    <source>
        <dbReference type="EMBL" id="EDO61258.1"/>
    </source>
</evidence>